<dbReference type="PROSITE" id="PS00175">
    <property type="entry name" value="PG_MUTASE"/>
    <property type="match status" value="1"/>
</dbReference>
<dbReference type="InterPro" id="IPR050275">
    <property type="entry name" value="PGM_Phosphatase"/>
</dbReference>
<organism evidence="3 4">
    <name type="scientific">Paracoccus onchidii</name>
    <dbReference type="NCBI Taxonomy" id="3017813"/>
    <lineage>
        <taxon>Bacteria</taxon>
        <taxon>Pseudomonadati</taxon>
        <taxon>Pseudomonadota</taxon>
        <taxon>Alphaproteobacteria</taxon>
        <taxon>Rhodobacterales</taxon>
        <taxon>Paracoccaceae</taxon>
        <taxon>Paracoccus</taxon>
    </lineage>
</organism>
<dbReference type="EMBL" id="JAQBIE010000001">
    <property type="protein sequence ID" value="MDB6175957.1"/>
    <property type="molecule type" value="Genomic_DNA"/>
</dbReference>
<dbReference type="SMART" id="SM00855">
    <property type="entry name" value="PGAM"/>
    <property type="match status" value="1"/>
</dbReference>
<dbReference type="PIRSF" id="PIRSF000709">
    <property type="entry name" value="6PFK_2-Ptase"/>
    <property type="match status" value="1"/>
</dbReference>
<dbReference type="InterPro" id="IPR029033">
    <property type="entry name" value="His_PPase_superfam"/>
</dbReference>
<accession>A0ABT4Z9D0</accession>
<evidence type="ECO:0000313" key="3">
    <source>
        <dbReference type="EMBL" id="MDB6175957.1"/>
    </source>
</evidence>
<dbReference type="Gene3D" id="3.40.50.1240">
    <property type="entry name" value="Phosphoglycerate mutase-like"/>
    <property type="match status" value="1"/>
</dbReference>
<gene>
    <name evidence="3" type="ORF">PAF17_00360</name>
</gene>
<evidence type="ECO:0000313" key="4">
    <source>
        <dbReference type="Proteomes" id="UP001165641"/>
    </source>
</evidence>
<evidence type="ECO:0000256" key="2">
    <source>
        <dbReference type="ARBA" id="ARBA00023235"/>
    </source>
</evidence>
<dbReference type="CDD" id="cd07067">
    <property type="entry name" value="HP_PGM_like"/>
    <property type="match status" value="1"/>
</dbReference>
<keyword evidence="2" id="KW-0413">Isomerase</keyword>
<dbReference type="PANTHER" id="PTHR48100:SF1">
    <property type="entry name" value="HISTIDINE PHOSPHATASE FAMILY PROTEIN-RELATED"/>
    <property type="match status" value="1"/>
</dbReference>
<comment type="caution">
    <text evidence="3">The sequence shown here is derived from an EMBL/GenBank/DDBJ whole genome shotgun (WGS) entry which is preliminary data.</text>
</comment>
<sequence>MTCPDIFLMRHGQTMWNLQGRLQGRLDSNLTDQGKSQAADLARIIAPIQADRFSSPQGRAMETARIAFSDNSFRIDARLAEIDVGDFTGHCLSDLQKSHPKIFESGGIDWYDMTPSGEHFSQLHDRCREFLADLAGPALIVTHGITLRMLRVIAMDWPATRINDLPVEQGVVHAIRDRSHSVLRKTCNQAARGLDSPRHAG</sequence>
<dbReference type="InterPro" id="IPR001345">
    <property type="entry name" value="PG/BPGM_mutase_AS"/>
</dbReference>
<dbReference type="Pfam" id="PF00300">
    <property type="entry name" value="His_Phos_1"/>
    <property type="match status" value="1"/>
</dbReference>
<dbReference type="InterPro" id="IPR013078">
    <property type="entry name" value="His_Pase_superF_clade-1"/>
</dbReference>
<dbReference type="Proteomes" id="UP001165641">
    <property type="component" value="Unassembled WGS sequence"/>
</dbReference>
<keyword evidence="1" id="KW-0324">Glycolysis</keyword>
<reference evidence="3" key="1">
    <citation type="submission" date="2022-12" db="EMBL/GenBank/DDBJ databases">
        <title>Paracoccus onchidii sp. nov., isolated from a marine invertebrate from the South China Sea.</title>
        <authorList>
            <person name="Xu S."/>
            <person name="Liu Z."/>
            <person name="Xu Y."/>
        </authorList>
    </citation>
    <scope>NUCLEOTIDE SEQUENCE</scope>
    <source>
        <strain evidence="3">Z330</strain>
    </source>
</reference>
<evidence type="ECO:0000256" key="1">
    <source>
        <dbReference type="ARBA" id="ARBA00023152"/>
    </source>
</evidence>
<dbReference type="SUPFAM" id="SSF53254">
    <property type="entry name" value="Phosphoglycerate mutase-like"/>
    <property type="match status" value="1"/>
</dbReference>
<keyword evidence="4" id="KW-1185">Reference proteome</keyword>
<name>A0ABT4Z9D0_9RHOB</name>
<protein>
    <submittedName>
        <fullName evidence="3">Histidine phosphatase family protein</fullName>
    </submittedName>
</protein>
<dbReference type="PANTHER" id="PTHR48100">
    <property type="entry name" value="BROAD-SPECIFICITY PHOSPHATASE YOR283W-RELATED"/>
    <property type="match status" value="1"/>
</dbReference>
<proteinExistence type="predicted"/>
<dbReference type="RefSeq" id="WP_271887092.1">
    <property type="nucleotide sequence ID" value="NZ_JAQBIE010000001.1"/>
</dbReference>